<dbReference type="Proteomes" id="UP001430755">
    <property type="component" value="Unassembled WGS sequence"/>
</dbReference>
<gene>
    <name evidence="2" type="ORF">LPT13_00905</name>
</gene>
<evidence type="ECO:0000313" key="3">
    <source>
        <dbReference type="Proteomes" id="UP001430755"/>
    </source>
</evidence>
<accession>A0ABS9WEB4</accession>
<reference evidence="2" key="1">
    <citation type="submission" date="2021-11" db="EMBL/GenBank/DDBJ databases">
        <title>A Novel Adlercreutzia Species, isolated from a Allomyrina dichotoma larva feces.</title>
        <authorList>
            <person name="Suh M.K."/>
        </authorList>
    </citation>
    <scope>NUCLEOTIDE SEQUENCE</scope>
    <source>
        <strain evidence="2">JBNU-10</strain>
    </source>
</reference>
<dbReference type="EMBL" id="JAJMLW010000001">
    <property type="protein sequence ID" value="MCI2240915.1"/>
    <property type="molecule type" value="Genomic_DNA"/>
</dbReference>
<keyword evidence="3" id="KW-1185">Reference proteome</keyword>
<name>A0ABS9WEB4_9ACTN</name>
<keyword evidence="1" id="KW-0812">Transmembrane</keyword>
<feature type="transmembrane region" description="Helical" evidence="1">
    <location>
        <begin position="187"/>
        <end position="206"/>
    </location>
</feature>
<comment type="caution">
    <text evidence="2">The sequence shown here is derived from an EMBL/GenBank/DDBJ whole genome shotgun (WGS) entry which is preliminary data.</text>
</comment>
<proteinExistence type="predicted"/>
<keyword evidence="1" id="KW-1133">Transmembrane helix</keyword>
<evidence type="ECO:0000313" key="2">
    <source>
        <dbReference type="EMBL" id="MCI2240915.1"/>
    </source>
</evidence>
<dbReference type="RefSeq" id="WP_242162588.1">
    <property type="nucleotide sequence ID" value="NZ_JAJMLW010000001.1"/>
</dbReference>
<keyword evidence="1" id="KW-0472">Membrane</keyword>
<evidence type="ECO:0000256" key="1">
    <source>
        <dbReference type="SAM" id="Phobius"/>
    </source>
</evidence>
<sequence length="212" mass="23575">MNQYFGTYHRFETESKKDAGRLLGADNLVGDAYRIECTMDGADHKAWLVSRFDQRIGFFDPEFSRDLSILSARGLTLTAVLSFIAFTEAPEPGHYWGEMAVMAYDPHQADAFEAFVQNVALRMQDGVRVNVTLSDEGVTRVIESNGTWLPDQTVPMPAKEKGTVVMKSRRSLSEKAIEQGRKGNKGCYIISWAFLLALVAGAMFALKSCGLF</sequence>
<organism evidence="2 3">
    <name type="scientific">Adlercreutzia faecimuris</name>
    <dbReference type="NCBI Taxonomy" id="2897341"/>
    <lineage>
        <taxon>Bacteria</taxon>
        <taxon>Bacillati</taxon>
        <taxon>Actinomycetota</taxon>
        <taxon>Coriobacteriia</taxon>
        <taxon>Eggerthellales</taxon>
        <taxon>Eggerthellaceae</taxon>
        <taxon>Adlercreutzia</taxon>
    </lineage>
</organism>
<protein>
    <submittedName>
        <fullName evidence="2">Uncharacterized protein</fullName>
    </submittedName>
</protein>